<dbReference type="GO" id="GO:0016747">
    <property type="term" value="F:acyltransferase activity, transferring groups other than amino-acyl groups"/>
    <property type="evidence" value="ECO:0007669"/>
    <property type="project" value="InterPro"/>
</dbReference>
<dbReference type="InterPro" id="IPR016181">
    <property type="entry name" value="Acyl_CoA_acyltransferase"/>
</dbReference>
<dbReference type="InterPro" id="IPR000182">
    <property type="entry name" value="GNAT_dom"/>
</dbReference>
<protein>
    <submittedName>
        <fullName evidence="4">N-acetyltransferase</fullName>
    </submittedName>
</protein>
<organism evidence="4 5">
    <name type="scientific">Cereibacter sphaeroides</name>
    <name type="common">Rhodobacter sphaeroides</name>
    <dbReference type="NCBI Taxonomy" id="1063"/>
    <lineage>
        <taxon>Bacteria</taxon>
        <taxon>Pseudomonadati</taxon>
        <taxon>Pseudomonadota</taxon>
        <taxon>Alphaproteobacteria</taxon>
        <taxon>Rhodobacterales</taxon>
        <taxon>Paracoccaceae</taxon>
        <taxon>Cereibacter</taxon>
    </lineage>
</organism>
<sequence>MILSPLRISCSGRWVLPGRPEAQGVTLIRGMPRDQRKAAAALYWQAFGGKLGRVLGPDDKAFHFLDRVIRADHAICALDGDGRLIGLAGFKTAQGAFAGGSFADLRQVYGLVGASWRSVLLQLLGRDVDNARFLMDGICVARDARGRGIGSLLVEAICDEARERGYAEVRLDVIDTNWRARALYERLGFQAHGIESIGALRYIFGFRSATMMVREVGQAAG</sequence>
<accession>A0A2W5SAI6</accession>
<evidence type="ECO:0000313" key="5">
    <source>
        <dbReference type="Proteomes" id="UP000248975"/>
    </source>
</evidence>
<dbReference type="InterPro" id="IPR050680">
    <property type="entry name" value="YpeA/RimI_acetyltransf"/>
</dbReference>
<evidence type="ECO:0000313" key="4">
    <source>
        <dbReference type="EMBL" id="PZQ97912.1"/>
    </source>
</evidence>
<comment type="caution">
    <text evidence="4">The sequence shown here is derived from an EMBL/GenBank/DDBJ whole genome shotgun (WGS) entry which is preliminary data.</text>
</comment>
<dbReference type="PANTHER" id="PTHR43420">
    <property type="entry name" value="ACETYLTRANSFERASE"/>
    <property type="match status" value="1"/>
</dbReference>
<feature type="domain" description="N-acetyltransferase" evidence="3">
    <location>
        <begin position="26"/>
        <end position="217"/>
    </location>
</feature>
<keyword evidence="1 4" id="KW-0808">Transferase</keyword>
<evidence type="ECO:0000259" key="3">
    <source>
        <dbReference type="PROSITE" id="PS51186"/>
    </source>
</evidence>
<dbReference type="Proteomes" id="UP000248975">
    <property type="component" value="Unassembled WGS sequence"/>
</dbReference>
<dbReference type="AlphaFoldDB" id="A0A2W5SAI6"/>
<evidence type="ECO:0000256" key="1">
    <source>
        <dbReference type="ARBA" id="ARBA00022679"/>
    </source>
</evidence>
<gene>
    <name evidence="4" type="ORF">DI533_12280</name>
</gene>
<reference evidence="4 5" key="1">
    <citation type="submission" date="2017-08" db="EMBL/GenBank/DDBJ databases">
        <title>Infants hospitalized years apart are colonized by the same room-sourced microbial strains.</title>
        <authorList>
            <person name="Brooks B."/>
            <person name="Olm M.R."/>
            <person name="Firek B.A."/>
            <person name="Baker R."/>
            <person name="Thomas B.C."/>
            <person name="Morowitz M.J."/>
            <person name="Banfield J.F."/>
        </authorList>
    </citation>
    <scope>NUCLEOTIDE SEQUENCE [LARGE SCALE GENOMIC DNA]</scope>
    <source>
        <strain evidence="4">S2_003_000_R2_11</strain>
    </source>
</reference>
<dbReference type="PANTHER" id="PTHR43420:SF44">
    <property type="entry name" value="ACETYLTRANSFERASE YPEA"/>
    <property type="match status" value="1"/>
</dbReference>
<dbReference type="Gene3D" id="3.40.630.30">
    <property type="match status" value="1"/>
</dbReference>
<evidence type="ECO:0000256" key="2">
    <source>
        <dbReference type="ARBA" id="ARBA00023315"/>
    </source>
</evidence>
<dbReference type="Pfam" id="PF00583">
    <property type="entry name" value="Acetyltransf_1"/>
    <property type="match status" value="1"/>
</dbReference>
<keyword evidence="2" id="KW-0012">Acyltransferase</keyword>
<dbReference type="CDD" id="cd04301">
    <property type="entry name" value="NAT_SF"/>
    <property type="match status" value="1"/>
</dbReference>
<dbReference type="SUPFAM" id="SSF55729">
    <property type="entry name" value="Acyl-CoA N-acyltransferases (Nat)"/>
    <property type="match status" value="1"/>
</dbReference>
<name>A0A2W5SAI6_CERSP</name>
<dbReference type="EMBL" id="QFQS01000002">
    <property type="protein sequence ID" value="PZQ97912.1"/>
    <property type="molecule type" value="Genomic_DNA"/>
</dbReference>
<proteinExistence type="predicted"/>
<dbReference type="PROSITE" id="PS51186">
    <property type="entry name" value="GNAT"/>
    <property type="match status" value="1"/>
</dbReference>